<keyword evidence="1" id="KW-1133">Transmembrane helix</keyword>
<proteinExistence type="predicted"/>
<evidence type="ECO:0000313" key="2">
    <source>
        <dbReference type="EMBL" id="PTB46325.1"/>
    </source>
</evidence>
<feature type="transmembrane region" description="Helical" evidence="1">
    <location>
        <begin position="74"/>
        <end position="91"/>
    </location>
</feature>
<keyword evidence="1" id="KW-0472">Membrane</keyword>
<sequence length="159" mass="17725">MGCWLGNPLGHDALSCWLLEAGVRISHCELNGNTGQHWRSNSSSHVLVSIFSDSCTILIIDMFHIILLSLFSRLGLFFFFCSALLGGFPSSPCLFPPYHSCNVGPWSMPLSPLAIDNTYFFPGFRERLLELEEGACGREGRTTDCYSVSSRFGWFLGIF</sequence>
<organism evidence="2 3">
    <name type="scientific">Trichoderma asperellum (strain ATCC 204424 / CBS 433.97 / NBRC 101777)</name>
    <dbReference type="NCBI Taxonomy" id="1042311"/>
    <lineage>
        <taxon>Eukaryota</taxon>
        <taxon>Fungi</taxon>
        <taxon>Dikarya</taxon>
        <taxon>Ascomycota</taxon>
        <taxon>Pezizomycotina</taxon>
        <taxon>Sordariomycetes</taxon>
        <taxon>Hypocreomycetidae</taxon>
        <taxon>Hypocreales</taxon>
        <taxon>Hypocreaceae</taxon>
        <taxon>Trichoderma</taxon>
    </lineage>
</organism>
<gene>
    <name evidence="2" type="ORF">M441DRAFT_213330</name>
</gene>
<accession>A0A2T3ZND8</accession>
<keyword evidence="3" id="KW-1185">Reference proteome</keyword>
<reference evidence="2 3" key="1">
    <citation type="submission" date="2016-07" db="EMBL/GenBank/DDBJ databases">
        <title>Multiple horizontal gene transfer events from other fungi enriched the ability of initially mycotrophic Trichoderma (Ascomycota) to feed on dead plant biomass.</title>
        <authorList>
            <consortium name="DOE Joint Genome Institute"/>
            <person name="Aerts A."/>
            <person name="Atanasova L."/>
            <person name="Chenthamara K."/>
            <person name="Zhang J."/>
            <person name="Grujic M."/>
            <person name="Henrissat B."/>
            <person name="Kuo A."/>
            <person name="Salamov A."/>
            <person name="Lipzen A."/>
            <person name="Labutti K."/>
            <person name="Barry K."/>
            <person name="Miao Y."/>
            <person name="Rahimi M.J."/>
            <person name="Shen Q."/>
            <person name="Grigoriev I.V."/>
            <person name="Kubicek C.P."/>
            <person name="Druzhinina I.S."/>
        </authorList>
    </citation>
    <scope>NUCLEOTIDE SEQUENCE [LARGE SCALE GENOMIC DNA]</scope>
    <source>
        <strain evidence="2 3">CBS 433.97</strain>
    </source>
</reference>
<dbReference type="AlphaFoldDB" id="A0A2T3ZND8"/>
<evidence type="ECO:0000256" key="1">
    <source>
        <dbReference type="SAM" id="Phobius"/>
    </source>
</evidence>
<dbReference type="EMBL" id="KZ679256">
    <property type="protein sequence ID" value="PTB46325.1"/>
    <property type="molecule type" value="Genomic_DNA"/>
</dbReference>
<evidence type="ECO:0000313" key="3">
    <source>
        <dbReference type="Proteomes" id="UP000240493"/>
    </source>
</evidence>
<protein>
    <submittedName>
        <fullName evidence="2">Uncharacterized protein</fullName>
    </submittedName>
</protein>
<name>A0A2T3ZND8_TRIA4</name>
<feature type="transmembrane region" description="Helical" evidence="1">
    <location>
        <begin position="46"/>
        <end position="67"/>
    </location>
</feature>
<keyword evidence="1" id="KW-0812">Transmembrane</keyword>
<dbReference type="Proteomes" id="UP000240493">
    <property type="component" value="Unassembled WGS sequence"/>
</dbReference>